<protein>
    <submittedName>
        <fullName evidence="1">Uncharacterized protein</fullName>
    </submittedName>
</protein>
<proteinExistence type="predicted"/>
<sequence length="89" mass="10044">MKTEMLGRVTVSPGMEKRVRALPHVVGLWGQTPERAATPVLRLLVDDRTDHDDLTGRTVVGRGLRSVLRGNLRASRRMDMQVRTLDPRD</sequence>
<organism evidence="1 2">
    <name type="scientific">Nocardioides daphniae</name>
    <dbReference type="NCBI Taxonomy" id="402297"/>
    <lineage>
        <taxon>Bacteria</taxon>
        <taxon>Bacillati</taxon>
        <taxon>Actinomycetota</taxon>
        <taxon>Actinomycetes</taxon>
        <taxon>Propionibacteriales</taxon>
        <taxon>Nocardioidaceae</taxon>
        <taxon>Nocardioides</taxon>
    </lineage>
</organism>
<dbReference type="OrthoDB" id="151996at2"/>
<dbReference type="EMBL" id="CP038462">
    <property type="protein sequence ID" value="QCC78065.1"/>
    <property type="molecule type" value="Genomic_DNA"/>
</dbReference>
<dbReference type="RefSeq" id="WP_135833103.1">
    <property type="nucleotide sequence ID" value="NZ_BMCK01000003.1"/>
</dbReference>
<dbReference type="Proteomes" id="UP000297025">
    <property type="component" value="Chromosome"/>
</dbReference>
<evidence type="ECO:0000313" key="1">
    <source>
        <dbReference type="EMBL" id="QCC78065.1"/>
    </source>
</evidence>
<dbReference type="KEGG" id="ndp:E2C04_14310"/>
<dbReference type="AlphaFoldDB" id="A0A4P7UF63"/>
<accession>A0A4P7UF63</accession>
<name>A0A4P7UF63_9ACTN</name>
<evidence type="ECO:0000313" key="2">
    <source>
        <dbReference type="Proteomes" id="UP000297025"/>
    </source>
</evidence>
<gene>
    <name evidence="1" type="ORF">E2C04_14310</name>
</gene>
<reference evidence="1 2" key="1">
    <citation type="journal article" date="2008" name="Int. J. Syst. Evol. Microbiol.">
        <title>Nocardioides daphniae sp. nov., isolated from Daphnia cucullata (Crustacea: Cladocera).</title>
        <authorList>
            <person name="Toth E.M."/>
            <person name="Keki Z."/>
            <person name="Homonnay Z.G."/>
            <person name="Borsodi A.K."/>
            <person name="Marialigeti K."/>
            <person name="Schumann P."/>
        </authorList>
    </citation>
    <scope>NUCLEOTIDE SEQUENCE [LARGE SCALE GENOMIC DNA]</scope>
    <source>
        <strain evidence="1 2">JCM 16608</strain>
    </source>
</reference>